<evidence type="ECO:0000313" key="1">
    <source>
        <dbReference type="EMBL" id="KAJ8109764.1"/>
    </source>
</evidence>
<accession>A0ACC2I3H5</accession>
<dbReference type="EMBL" id="JAPESX010002036">
    <property type="protein sequence ID" value="KAJ8109764.1"/>
    <property type="molecule type" value="Genomic_DNA"/>
</dbReference>
<dbReference type="Proteomes" id="UP001153334">
    <property type="component" value="Unassembled WGS sequence"/>
</dbReference>
<proteinExistence type="predicted"/>
<reference evidence="1" key="1">
    <citation type="submission" date="2022-11" db="EMBL/GenBank/DDBJ databases">
        <title>Genome Sequence of Nemania bipapillata.</title>
        <authorList>
            <person name="Buettner E."/>
        </authorList>
    </citation>
    <scope>NUCLEOTIDE SEQUENCE</scope>
    <source>
        <strain evidence="1">CP14</strain>
    </source>
</reference>
<name>A0ACC2I3H5_9PEZI</name>
<keyword evidence="2" id="KW-1185">Reference proteome</keyword>
<sequence length="247" mass="27760">MYTKPIESCPYDIESTISYLARDELWMKEKPYIADFPVPEGAALSNQIIAKEPVTIYDLRGRSKALGDLKGTLRSNNCPTASLNPSEYHPTLSSNGFCVISMSSRLTATEALGNPRACEESYFGEITSAMKAQFPEYRRFECIDLTVRKRDSTFPWNGEVRLLKHEQPAAVAHADYSLTGALMELAAVFPGQEKYFEGKQFDVLKCIFSHHFEIISDSMFCFAHKHGVYGVLFKGRTMTGHWPSVMG</sequence>
<protein>
    <submittedName>
        <fullName evidence="1">Uncharacterized protein</fullName>
    </submittedName>
</protein>
<comment type="caution">
    <text evidence="1">The sequence shown here is derived from an EMBL/GenBank/DDBJ whole genome shotgun (WGS) entry which is preliminary data.</text>
</comment>
<organism evidence="1 2">
    <name type="scientific">Nemania bipapillata</name>
    <dbReference type="NCBI Taxonomy" id="110536"/>
    <lineage>
        <taxon>Eukaryota</taxon>
        <taxon>Fungi</taxon>
        <taxon>Dikarya</taxon>
        <taxon>Ascomycota</taxon>
        <taxon>Pezizomycotina</taxon>
        <taxon>Sordariomycetes</taxon>
        <taxon>Xylariomycetidae</taxon>
        <taxon>Xylariales</taxon>
        <taxon>Xylariaceae</taxon>
        <taxon>Nemania</taxon>
    </lineage>
</organism>
<gene>
    <name evidence="1" type="ORF">ONZ43_g6046</name>
</gene>
<evidence type="ECO:0000313" key="2">
    <source>
        <dbReference type="Proteomes" id="UP001153334"/>
    </source>
</evidence>